<evidence type="ECO:0000313" key="2">
    <source>
        <dbReference type="Proteomes" id="UP000823486"/>
    </source>
</evidence>
<dbReference type="PROSITE" id="PS51257">
    <property type="entry name" value="PROKAR_LIPOPROTEIN"/>
    <property type="match status" value="1"/>
</dbReference>
<keyword evidence="2" id="KW-1185">Reference proteome</keyword>
<reference evidence="1 2" key="1">
    <citation type="submission" date="2021-01" db="EMBL/GenBank/DDBJ databases">
        <title>Genomic Encyclopedia of Type Strains, Phase IV (KMG-IV): sequencing the most valuable type-strain genomes for metagenomic binning, comparative biology and taxonomic classification.</title>
        <authorList>
            <person name="Goeker M."/>
        </authorList>
    </citation>
    <scope>NUCLEOTIDE SEQUENCE [LARGE SCALE GENOMIC DNA]</scope>
    <source>
        <strain evidence="1 2">DSM 105482</strain>
    </source>
</reference>
<organism evidence="1 2">
    <name type="scientific">Peribacillus deserti</name>
    <dbReference type="NCBI Taxonomy" id="673318"/>
    <lineage>
        <taxon>Bacteria</taxon>
        <taxon>Bacillati</taxon>
        <taxon>Bacillota</taxon>
        <taxon>Bacilli</taxon>
        <taxon>Bacillales</taxon>
        <taxon>Bacillaceae</taxon>
        <taxon>Peribacillus</taxon>
    </lineage>
</organism>
<gene>
    <name evidence="1" type="ORF">JOC77_004150</name>
</gene>
<sequence>MLKKIILVIGMFVLLTACVDKEEISKRGKEEAISYMKKNSNIDFVPQSVEFSDALGNSGLWVEGYNKKNKSQIFRVSVLYAEDDNGQMDYKVVGYGTNE</sequence>
<dbReference type="RefSeq" id="WP_377337301.1">
    <property type="nucleotide sequence ID" value="NZ_JBHUPH010000029.1"/>
</dbReference>
<protein>
    <submittedName>
        <fullName evidence="1">Uncharacterized protein</fullName>
    </submittedName>
</protein>
<dbReference type="Proteomes" id="UP000823486">
    <property type="component" value="Unassembled WGS sequence"/>
</dbReference>
<accession>A0ABS2QQF1</accession>
<dbReference type="EMBL" id="JAFBFI010000032">
    <property type="protein sequence ID" value="MBM7694673.1"/>
    <property type="molecule type" value="Genomic_DNA"/>
</dbReference>
<comment type="caution">
    <text evidence="1">The sequence shown here is derived from an EMBL/GenBank/DDBJ whole genome shotgun (WGS) entry which is preliminary data.</text>
</comment>
<name>A0ABS2QQF1_9BACI</name>
<proteinExistence type="predicted"/>
<evidence type="ECO:0000313" key="1">
    <source>
        <dbReference type="EMBL" id="MBM7694673.1"/>
    </source>
</evidence>